<gene>
    <name evidence="2" type="ORF">WR25_07600</name>
</gene>
<evidence type="ECO:0000256" key="1">
    <source>
        <dbReference type="SAM" id="MobiDB-lite"/>
    </source>
</evidence>
<organism evidence="2 3">
    <name type="scientific">Diploscapter pachys</name>
    <dbReference type="NCBI Taxonomy" id="2018661"/>
    <lineage>
        <taxon>Eukaryota</taxon>
        <taxon>Metazoa</taxon>
        <taxon>Ecdysozoa</taxon>
        <taxon>Nematoda</taxon>
        <taxon>Chromadorea</taxon>
        <taxon>Rhabditida</taxon>
        <taxon>Rhabditina</taxon>
        <taxon>Rhabditomorpha</taxon>
        <taxon>Rhabditoidea</taxon>
        <taxon>Rhabditidae</taxon>
        <taxon>Diploscapter</taxon>
    </lineage>
</organism>
<evidence type="ECO:0000313" key="3">
    <source>
        <dbReference type="Proteomes" id="UP000218231"/>
    </source>
</evidence>
<dbReference type="OrthoDB" id="5868124at2759"/>
<reference evidence="2 3" key="1">
    <citation type="journal article" date="2017" name="Curr. Biol.">
        <title>Genome architecture and evolution of a unichromosomal asexual nematode.</title>
        <authorList>
            <person name="Fradin H."/>
            <person name="Zegar C."/>
            <person name="Gutwein M."/>
            <person name="Lucas J."/>
            <person name="Kovtun M."/>
            <person name="Corcoran D."/>
            <person name="Baugh L.R."/>
            <person name="Kiontke K."/>
            <person name="Gunsalus K."/>
            <person name="Fitch D.H."/>
            <person name="Piano F."/>
        </authorList>
    </citation>
    <scope>NUCLEOTIDE SEQUENCE [LARGE SCALE GENOMIC DNA]</scope>
    <source>
        <strain evidence="2">PF1309</strain>
    </source>
</reference>
<dbReference type="EMBL" id="LIAE01006521">
    <property type="protein sequence ID" value="PAV88369.1"/>
    <property type="molecule type" value="Genomic_DNA"/>
</dbReference>
<dbReference type="Proteomes" id="UP000218231">
    <property type="component" value="Unassembled WGS sequence"/>
</dbReference>
<evidence type="ECO:0000313" key="2">
    <source>
        <dbReference type="EMBL" id="PAV88369.1"/>
    </source>
</evidence>
<keyword evidence="3" id="KW-1185">Reference proteome</keyword>
<name>A0A2A2LQG2_9BILA</name>
<proteinExistence type="predicted"/>
<dbReference type="AlphaFoldDB" id="A0A2A2LQG2"/>
<accession>A0A2A2LQG2</accession>
<comment type="caution">
    <text evidence="2">The sequence shown here is derived from an EMBL/GenBank/DDBJ whole genome shotgun (WGS) entry which is preliminary data.</text>
</comment>
<evidence type="ECO:0008006" key="4">
    <source>
        <dbReference type="Google" id="ProtNLM"/>
    </source>
</evidence>
<protein>
    <recommendedName>
        <fullName evidence="4">Biogenesis of lysosome-related organelles complex 1 subunit 3</fullName>
    </recommendedName>
</protein>
<feature type="compositionally biased region" description="Polar residues" evidence="1">
    <location>
        <begin position="21"/>
        <end position="30"/>
    </location>
</feature>
<feature type="region of interest" description="Disordered" evidence="1">
    <location>
        <begin position="1"/>
        <end position="32"/>
    </location>
</feature>
<sequence length="132" mass="15064">MTSTVVQGEAPESDDEILEMTSKSQMPETSTKVDIDQFVKQTKPRVHIDEKLEKYWRNSGKNLISATEKRTLPIQKDTTRLRDTIDSTFESIQAASMHLHRASTTVYQLEDSIQALSQSLSTWKSPEEFNKS</sequence>